<evidence type="ECO:0000256" key="7">
    <source>
        <dbReference type="HAMAP-Rule" id="MF_00372"/>
    </source>
</evidence>
<evidence type="ECO:0000256" key="5">
    <source>
        <dbReference type="ARBA" id="ARBA00022833"/>
    </source>
</evidence>
<keyword evidence="3 7" id="KW-0378">Hydrolase</keyword>
<dbReference type="InterPro" id="IPR032466">
    <property type="entry name" value="Metal_Hydrolase"/>
</dbReference>
<keyword evidence="4 7" id="KW-0369">Histidine metabolism</keyword>
<feature type="binding site" evidence="7">
    <location>
        <position position="182"/>
    </location>
    <ligand>
        <name>4-imidazolone-5-propanoate</name>
        <dbReference type="ChEBI" id="CHEBI:77893"/>
    </ligand>
</feature>
<protein>
    <recommendedName>
        <fullName evidence="1 7">Imidazolonepropionase</fullName>
        <ecNumber evidence="1 7">3.5.2.7</ecNumber>
    </recommendedName>
    <alternativeName>
        <fullName evidence="7">Imidazolone-5-propionate hydrolase</fullName>
    </alternativeName>
</protein>
<evidence type="ECO:0000256" key="4">
    <source>
        <dbReference type="ARBA" id="ARBA00022808"/>
    </source>
</evidence>
<comment type="subcellular location">
    <subcellularLocation>
        <location evidence="7">Cytoplasm</location>
    </subcellularLocation>
</comment>
<dbReference type="Pfam" id="PF01979">
    <property type="entry name" value="Amidohydro_1"/>
    <property type="match status" value="1"/>
</dbReference>
<dbReference type="GO" id="GO:0005737">
    <property type="term" value="C:cytoplasm"/>
    <property type="evidence" value="ECO:0007669"/>
    <property type="project" value="UniProtKB-SubCell"/>
</dbReference>
<comment type="function">
    <text evidence="7">Catalyzes the hydrolytic cleavage of the carbon-nitrogen bond in imidazolone-5-propanoate to yield N-formimidoyl-L-glutamate. It is the third step in the universal histidine degradation pathway.</text>
</comment>
<accession>A0A5K8ACU8</accession>
<dbReference type="InterPro" id="IPR006680">
    <property type="entry name" value="Amidohydro-rel"/>
</dbReference>
<dbReference type="SUPFAM" id="SSF51338">
    <property type="entry name" value="Composite domain of metallo-dependent hydrolases"/>
    <property type="match status" value="1"/>
</dbReference>
<feature type="binding site" evidence="7">
    <location>
        <position position="149"/>
    </location>
    <ligand>
        <name>4-imidazolone-5-propanoate</name>
        <dbReference type="ChEBI" id="CHEBI:77893"/>
    </ligand>
</feature>
<dbReference type="GO" id="GO:0005506">
    <property type="term" value="F:iron ion binding"/>
    <property type="evidence" value="ECO:0007669"/>
    <property type="project" value="UniProtKB-UniRule"/>
</dbReference>
<evidence type="ECO:0000256" key="1">
    <source>
        <dbReference type="ARBA" id="ARBA00012864"/>
    </source>
</evidence>
<dbReference type="InterPro" id="IPR005920">
    <property type="entry name" value="HutI"/>
</dbReference>
<dbReference type="CDD" id="cd01296">
    <property type="entry name" value="Imidazolone-5PH"/>
    <property type="match status" value="1"/>
</dbReference>
<feature type="binding site" evidence="7">
    <location>
        <position position="322"/>
    </location>
    <ligand>
        <name>Zn(2+)</name>
        <dbReference type="ChEBI" id="CHEBI:29105"/>
    </ligand>
</feature>
<dbReference type="Gene3D" id="2.30.40.10">
    <property type="entry name" value="Urease, subunit C, domain 1"/>
    <property type="match status" value="1"/>
</dbReference>
<dbReference type="GO" id="GO:0019556">
    <property type="term" value="P:L-histidine catabolic process to glutamate and formamide"/>
    <property type="evidence" value="ECO:0007669"/>
    <property type="project" value="UniProtKB-UniRule"/>
</dbReference>
<comment type="similarity">
    <text evidence="7">Belongs to the metallo-dependent hydrolases superfamily. HutI family.</text>
</comment>
<keyword evidence="6 7" id="KW-0408">Iron</keyword>
<dbReference type="PANTHER" id="PTHR42752:SF1">
    <property type="entry name" value="IMIDAZOLONEPROPIONASE-RELATED"/>
    <property type="match status" value="1"/>
</dbReference>
<feature type="binding site" evidence="7">
    <location>
        <position position="247"/>
    </location>
    <ligand>
        <name>Fe(3+)</name>
        <dbReference type="ChEBI" id="CHEBI:29034"/>
    </ligand>
</feature>
<dbReference type="Proteomes" id="UP000422108">
    <property type="component" value="Chromosome"/>
</dbReference>
<feature type="binding site" evidence="7">
    <location>
        <position position="326"/>
    </location>
    <ligand>
        <name>N-formimidoyl-L-glutamate</name>
        <dbReference type="ChEBI" id="CHEBI:58928"/>
    </ligand>
</feature>
<keyword evidence="5 7" id="KW-0862">Zinc</keyword>
<dbReference type="GO" id="GO:0008270">
    <property type="term" value="F:zinc ion binding"/>
    <property type="evidence" value="ECO:0007669"/>
    <property type="project" value="UniProtKB-UniRule"/>
</dbReference>
<name>A0A5K8ACU8_9BACT</name>
<dbReference type="GO" id="GO:0019557">
    <property type="term" value="P:L-histidine catabolic process to glutamate and formate"/>
    <property type="evidence" value="ECO:0007669"/>
    <property type="project" value="UniProtKB-UniPathway"/>
</dbReference>
<dbReference type="SUPFAM" id="SSF51556">
    <property type="entry name" value="Metallo-dependent hydrolases"/>
    <property type="match status" value="1"/>
</dbReference>
<evidence type="ECO:0000313" key="10">
    <source>
        <dbReference type="Proteomes" id="UP000422108"/>
    </source>
</evidence>
<dbReference type="PANTHER" id="PTHR42752">
    <property type="entry name" value="IMIDAZOLONEPROPIONASE"/>
    <property type="match status" value="1"/>
</dbReference>
<comment type="cofactor">
    <cofactor evidence="7">
        <name>Zn(2+)</name>
        <dbReference type="ChEBI" id="CHEBI:29105"/>
    </cofactor>
    <cofactor evidence="7">
        <name>Fe(3+)</name>
        <dbReference type="ChEBI" id="CHEBI:29034"/>
    </cofactor>
    <text evidence="7">Binds 1 zinc or iron ion per subunit.</text>
</comment>
<feature type="binding site" evidence="7">
    <location>
        <position position="250"/>
    </location>
    <ligand>
        <name>4-imidazolone-5-propanoate</name>
        <dbReference type="ChEBI" id="CHEBI:77893"/>
    </ligand>
</feature>
<dbReference type="GO" id="GO:0050480">
    <property type="term" value="F:imidazolonepropionase activity"/>
    <property type="evidence" value="ECO:0007669"/>
    <property type="project" value="UniProtKB-UniRule"/>
</dbReference>
<dbReference type="FunFam" id="3.20.20.140:FF:000007">
    <property type="entry name" value="Imidazolonepropionase"/>
    <property type="match status" value="1"/>
</dbReference>
<feature type="binding site" evidence="7">
    <location>
        <position position="86"/>
    </location>
    <ligand>
        <name>4-imidazolone-5-propanoate</name>
        <dbReference type="ChEBI" id="CHEBI:77893"/>
    </ligand>
</feature>
<reference evidence="9 10" key="1">
    <citation type="submission" date="2019-11" db="EMBL/GenBank/DDBJ databases">
        <title>Comparative genomics of hydrocarbon-degrading Desulfosarcina strains.</title>
        <authorList>
            <person name="Watanabe M."/>
            <person name="Kojima H."/>
            <person name="Fukui M."/>
        </authorList>
    </citation>
    <scope>NUCLEOTIDE SEQUENCE [LARGE SCALE GENOMIC DNA]</scope>
    <source>
        <strain evidence="10">oXyS1</strain>
    </source>
</reference>
<keyword evidence="2 7" id="KW-0479">Metal-binding</keyword>
<gene>
    <name evidence="9" type="primary">hutI_2</name>
    <name evidence="7" type="synonym">hutI</name>
    <name evidence="9" type="ORF">DSCOOX_36250</name>
</gene>
<organism evidence="9 10">
    <name type="scientific">Desulfosarcina ovata subsp. ovata</name>
    <dbReference type="NCBI Taxonomy" id="2752305"/>
    <lineage>
        <taxon>Bacteria</taxon>
        <taxon>Pseudomonadati</taxon>
        <taxon>Thermodesulfobacteriota</taxon>
        <taxon>Desulfobacteria</taxon>
        <taxon>Desulfobacterales</taxon>
        <taxon>Desulfosarcinaceae</taxon>
        <taxon>Desulfosarcina</taxon>
    </lineage>
</organism>
<feature type="binding site" evidence="7">
    <location>
        <position position="77"/>
    </location>
    <ligand>
        <name>Fe(3+)</name>
        <dbReference type="ChEBI" id="CHEBI:29034"/>
    </ligand>
</feature>
<evidence type="ECO:0000256" key="6">
    <source>
        <dbReference type="ARBA" id="ARBA00023004"/>
    </source>
</evidence>
<feature type="binding site" evidence="7">
    <location>
        <position position="79"/>
    </location>
    <ligand>
        <name>Fe(3+)</name>
        <dbReference type="ChEBI" id="CHEBI:29034"/>
    </ligand>
</feature>
<dbReference type="RefSeq" id="WP_155311505.1">
    <property type="nucleotide sequence ID" value="NZ_AP021879.1"/>
</dbReference>
<dbReference type="AlphaFoldDB" id="A0A5K8ACU8"/>
<sequence length="413" mass="44177">MPDRFPSLCDLLFTHANLATMAAGKYHIKKDAALAVSGKTIAWIGAMANLPEEAASLAKTVIDCEGKWLLPGFVDCHTHMVWGGSRSNEFEMRLKGASYGEIAAQGGGIASTVSATRAASAEALLAIGLKRAHHFLTQGITCFEVKSGYGLDMDSELKMLSVVREMDRTCPQDIHATFLGAHALPPEYKGRQGAYTDLVVEEMLPAVKAQGVASAVDVFCEKIAFSREETRRIFKTATDMGFGLKLHAEQLSDCDGAALAADFKALSCDHLEYLSPTGAKAMAENGVIPVLLPGAFHYLKEIKIPPMELFRSLDMPMALATDLNPGTSPVFNMTLVLNLACILFGMTCEEAIAGATLHGARALGINGTKGSLEPGKDADITLWDMEAPSDLCYLSGLLSPELVVTGGKIEYKN</sequence>
<feature type="binding site" evidence="7">
    <location>
        <position position="322"/>
    </location>
    <ligand>
        <name>Fe(3+)</name>
        <dbReference type="ChEBI" id="CHEBI:29034"/>
    </ligand>
</feature>
<feature type="binding site" evidence="7">
    <location>
        <position position="327"/>
    </location>
    <ligand>
        <name>4-imidazolone-5-propanoate</name>
        <dbReference type="ChEBI" id="CHEBI:77893"/>
    </ligand>
</feature>
<dbReference type="NCBIfam" id="TIGR01224">
    <property type="entry name" value="hutI"/>
    <property type="match status" value="1"/>
</dbReference>
<feature type="binding site" evidence="7">
    <location>
        <position position="79"/>
    </location>
    <ligand>
        <name>Zn(2+)</name>
        <dbReference type="ChEBI" id="CHEBI:29105"/>
    </ligand>
</feature>
<keyword evidence="7" id="KW-0963">Cytoplasm</keyword>
<evidence type="ECO:0000256" key="2">
    <source>
        <dbReference type="ARBA" id="ARBA00022723"/>
    </source>
</evidence>
<feature type="binding site" evidence="7">
    <location>
        <position position="247"/>
    </location>
    <ligand>
        <name>Zn(2+)</name>
        <dbReference type="ChEBI" id="CHEBI:29105"/>
    </ligand>
</feature>
<feature type="domain" description="Amidohydrolase-related" evidence="8">
    <location>
        <begin position="69"/>
        <end position="408"/>
    </location>
</feature>
<keyword evidence="10" id="KW-1185">Reference proteome</keyword>
<evidence type="ECO:0000313" key="9">
    <source>
        <dbReference type="EMBL" id="BBO90445.1"/>
    </source>
</evidence>
<dbReference type="HAMAP" id="MF_00372">
    <property type="entry name" value="HutI"/>
    <property type="match status" value="1"/>
</dbReference>
<dbReference type="UniPathway" id="UPA00379">
    <property type="reaction ID" value="UER00551"/>
</dbReference>
<feature type="binding site" evidence="7">
    <location>
        <position position="324"/>
    </location>
    <ligand>
        <name>N-formimidoyl-L-glutamate</name>
        <dbReference type="ChEBI" id="CHEBI:58928"/>
    </ligand>
</feature>
<dbReference type="EC" id="3.5.2.7" evidence="1 7"/>
<feature type="binding site" evidence="7">
    <location>
        <position position="149"/>
    </location>
    <ligand>
        <name>N-formimidoyl-L-glutamate</name>
        <dbReference type="ChEBI" id="CHEBI:58928"/>
    </ligand>
</feature>
<comment type="pathway">
    <text evidence="7">Amino-acid degradation; L-histidine degradation into L-glutamate; N-formimidoyl-L-glutamate from L-histidine: step 3/3.</text>
</comment>
<comment type="catalytic activity">
    <reaction evidence="7">
        <text>4-imidazolone-5-propanoate + H2O = N-formimidoyl-L-glutamate</text>
        <dbReference type="Rhea" id="RHEA:23660"/>
        <dbReference type="ChEBI" id="CHEBI:15377"/>
        <dbReference type="ChEBI" id="CHEBI:58928"/>
        <dbReference type="ChEBI" id="CHEBI:77893"/>
        <dbReference type="EC" id="3.5.2.7"/>
    </reaction>
</comment>
<evidence type="ECO:0000256" key="3">
    <source>
        <dbReference type="ARBA" id="ARBA00022801"/>
    </source>
</evidence>
<dbReference type="EMBL" id="AP021879">
    <property type="protein sequence ID" value="BBO90445.1"/>
    <property type="molecule type" value="Genomic_DNA"/>
</dbReference>
<dbReference type="Gene3D" id="3.20.20.140">
    <property type="entry name" value="Metal-dependent hydrolases"/>
    <property type="match status" value="1"/>
</dbReference>
<proteinExistence type="inferred from homology"/>
<feature type="binding site" evidence="7">
    <location>
        <position position="77"/>
    </location>
    <ligand>
        <name>Zn(2+)</name>
        <dbReference type="ChEBI" id="CHEBI:29105"/>
    </ligand>
</feature>
<evidence type="ECO:0000259" key="8">
    <source>
        <dbReference type="Pfam" id="PF01979"/>
    </source>
</evidence>
<dbReference type="InterPro" id="IPR011059">
    <property type="entry name" value="Metal-dep_hydrolase_composite"/>
</dbReference>